<dbReference type="PROSITE" id="PS50082">
    <property type="entry name" value="WD_REPEATS_2"/>
    <property type="match status" value="3"/>
</dbReference>
<feature type="domain" description="Protein kinase" evidence="4">
    <location>
        <begin position="13"/>
        <end position="263"/>
    </location>
</feature>
<dbReference type="InterPro" id="IPR019775">
    <property type="entry name" value="WD40_repeat_CS"/>
</dbReference>
<dbReference type="Proteomes" id="UP000473574">
    <property type="component" value="Unassembled WGS sequence"/>
</dbReference>
<dbReference type="InterPro" id="IPR000719">
    <property type="entry name" value="Prot_kinase_dom"/>
</dbReference>
<dbReference type="Pfam" id="PF12894">
    <property type="entry name" value="ANAPC4_WD40"/>
    <property type="match status" value="1"/>
</dbReference>
<gene>
    <name evidence="5" type="ORF">D0962_25200</name>
</gene>
<dbReference type="SMART" id="SM00320">
    <property type="entry name" value="WD40"/>
    <property type="match status" value="6"/>
</dbReference>
<dbReference type="PROSITE" id="PS50294">
    <property type="entry name" value="WD_REPEATS_REGION"/>
    <property type="match status" value="1"/>
</dbReference>
<accession>A0A6M0SBZ6</accession>
<dbReference type="SUPFAM" id="SSF50978">
    <property type="entry name" value="WD40 repeat-like"/>
    <property type="match status" value="1"/>
</dbReference>
<dbReference type="InterPro" id="IPR036322">
    <property type="entry name" value="WD40_repeat_dom_sf"/>
</dbReference>
<dbReference type="PROSITE" id="PS50011">
    <property type="entry name" value="PROTEIN_KINASE_DOM"/>
    <property type="match status" value="1"/>
</dbReference>
<proteinExistence type="predicted"/>
<dbReference type="InterPro" id="IPR020472">
    <property type="entry name" value="WD40_PAC1"/>
</dbReference>
<dbReference type="Pfam" id="PF00069">
    <property type="entry name" value="Pkinase"/>
    <property type="match status" value="1"/>
</dbReference>
<dbReference type="CDD" id="cd00200">
    <property type="entry name" value="WD40"/>
    <property type="match status" value="1"/>
</dbReference>
<evidence type="ECO:0000259" key="4">
    <source>
        <dbReference type="PROSITE" id="PS50011"/>
    </source>
</evidence>
<evidence type="ECO:0000256" key="1">
    <source>
        <dbReference type="ARBA" id="ARBA00022574"/>
    </source>
</evidence>
<dbReference type="EMBL" id="QZCE01000002">
    <property type="protein sequence ID" value="NEZ66019.1"/>
    <property type="molecule type" value="Genomic_DNA"/>
</dbReference>
<dbReference type="GO" id="GO:0005524">
    <property type="term" value="F:ATP binding"/>
    <property type="evidence" value="ECO:0007669"/>
    <property type="project" value="InterPro"/>
</dbReference>
<sequence>MVSQRTVNGKHRYEIIQSFGRGQSGQTDLAHVVAPESNPTAQRPLVVIKQIYRPQEPLDTLTKRMQAVGQHPQLPALVDSWQTSAGQFLAFEYIDAPAITQGEPLPWPAEKVEVWLLSLLAVLEYLHSFRLIHGDIRPDNIRQGQQPMLIDLRITKRLNRQQTPLNATGGDAAYAAPEQALGQLVCASDLYSLGLVATHLLTGLNPFDLYSVADNRWIWPDLVATPIPKNLSTVLHKLLARSLETRYATASQAISDLKKSSAVSLLDKARSLLLPIDTWSQPPQASKAPASSKSLTALSSPQLQWQFLYQFSTGITTALAIQGNILAMGTSSGSLLICDLPSGEEVYTLKGRRHRDRITALTFHPQQRILFSASSDGTVKLWDLNRGELVQTLQQPGWQPTDLAVAPPYLIISDGTGYIDLWDLAKLSPCHRFNQHQDWVSVIATNGKQLASISRDRTLRLWSLPEQRLLETIPMGPSRALALHPSGQHVIVGNDQGQVNVWHVANLAKPDRLCSADDGITALALSPDARLLAVGTDGNALRIYQGTNGQCVSELAQGWGVVAISFDGNTLVSSSQDETVTVWQRSNHSVT</sequence>
<feature type="repeat" description="WD" evidence="3">
    <location>
        <begin position="562"/>
        <end position="591"/>
    </location>
</feature>
<keyword evidence="1 3" id="KW-0853">WD repeat</keyword>
<dbReference type="PANTHER" id="PTHR19848:SF8">
    <property type="entry name" value="F-BOX AND WD REPEAT DOMAIN CONTAINING 7"/>
    <property type="match status" value="1"/>
</dbReference>
<comment type="caution">
    <text evidence="5">The sequence shown here is derived from an EMBL/GenBank/DDBJ whole genome shotgun (WGS) entry which is preliminary data.</text>
</comment>
<dbReference type="InterPro" id="IPR024977">
    <property type="entry name" value="Apc4-like_WD40_dom"/>
</dbReference>
<keyword evidence="2" id="KW-0677">Repeat</keyword>
<dbReference type="SMART" id="SM00220">
    <property type="entry name" value="S_TKc"/>
    <property type="match status" value="1"/>
</dbReference>
<feature type="repeat" description="WD" evidence="3">
    <location>
        <begin position="351"/>
        <end position="392"/>
    </location>
</feature>
<dbReference type="Gene3D" id="1.10.510.10">
    <property type="entry name" value="Transferase(Phosphotransferase) domain 1"/>
    <property type="match status" value="1"/>
</dbReference>
<reference evidence="5 6" key="1">
    <citation type="journal article" date="2020" name="Microb. Ecol.">
        <title>Ecogenomics of the Marine Benthic Filamentous Cyanobacterium Adonisia.</title>
        <authorList>
            <person name="Walter J.M."/>
            <person name="Coutinho F.H."/>
            <person name="Leomil L."/>
            <person name="Hargreaves P.I."/>
            <person name="Campeao M.E."/>
            <person name="Vieira V.V."/>
            <person name="Silva B.S."/>
            <person name="Fistarol G.O."/>
            <person name="Salomon P.S."/>
            <person name="Sawabe T."/>
            <person name="Mino S."/>
            <person name="Hosokawa M."/>
            <person name="Miyashita H."/>
            <person name="Maruyama F."/>
            <person name="van Verk M.C."/>
            <person name="Dutilh B.E."/>
            <person name="Thompson C.C."/>
            <person name="Thompson F.L."/>
        </authorList>
    </citation>
    <scope>NUCLEOTIDE SEQUENCE [LARGE SCALE GENOMIC DNA]</scope>
    <source>
        <strain evidence="5 6">CCMR0082</strain>
    </source>
</reference>
<dbReference type="RefSeq" id="WP_163667821.1">
    <property type="nucleotide sequence ID" value="NZ_QZCE01000002.1"/>
</dbReference>
<dbReference type="Gene3D" id="2.130.10.10">
    <property type="entry name" value="YVTN repeat-like/Quinoprotein amine dehydrogenase"/>
    <property type="match status" value="2"/>
</dbReference>
<feature type="repeat" description="WD" evidence="3">
    <location>
        <begin position="433"/>
        <end position="472"/>
    </location>
</feature>
<name>A0A6M0SBZ6_9CYAN</name>
<dbReference type="PROSITE" id="PS00678">
    <property type="entry name" value="WD_REPEATS_1"/>
    <property type="match status" value="1"/>
</dbReference>
<dbReference type="PRINTS" id="PR00320">
    <property type="entry name" value="GPROTEINBRPT"/>
</dbReference>
<evidence type="ECO:0000313" key="5">
    <source>
        <dbReference type="EMBL" id="NEZ66019.1"/>
    </source>
</evidence>
<dbReference type="InterPro" id="IPR011009">
    <property type="entry name" value="Kinase-like_dom_sf"/>
</dbReference>
<evidence type="ECO:0000313" key="6">
    <source>
        <dbReference type="Proteomes" id="UP000473574"/>
    </source>
</evidence>
<dbReference type="InterPro" id="IPR001680">
    <property type="entry name" value="WD40_rpt"/>
</dbReference>
<dbReference type="Pfam" id="PF00400">
    <property type="entry name" value="WD40"/>
    <property type="match status" value="3"/>
</dbReference>
<organism evidence="5 6">
    <name type="scientific">Adonisia turfae CCMR0082</name>
    <dbReference type="NCBI Taxonomy" id="2304604"/>
    <lineage>
        <taxon>Bacteria</taxon>
        <taxon>Bacillati</taxon>
        <taxon>Cyanobacteriota</taxon>
        <taxon>Adonisia</taxon>
        <taxon>Adonisia turfae</taxon>
    </lineage>
</organism>
<evidence type="ECO:0000256" key="2">
    <source>
        <dbReference type="ARBA" id="ARBA00022737"/>
    </source>
</evidence>
<dbReference type="AlphaFoldDB" id="A0A6M0SBZ6"/>
<dbReference type="InterPro" id="IPR015943">
    <property type="entry name" value="WD40/YVTN_repeat-like_dom_sf"/>
</dbReference>
<evidence type="ECO:0000256" key="3">
    <source>
        <dbReference type="PROSITE-ProRule" id="PRU00221"/>
    </source>
</evidence>
<dbReference type="GO" id="GO:0004672">
    <property type="term" value="F:protein kinase activity"/>
    <property type="evidence" value="ECO:0007669"/>
    <property type="project" value="InterPro"/>
</dbReference>
<dbReference type="PANTHER" id="PTHR19848">
    <property type="entry name" value="WD40 REPEAT PROTEIN"/>
    <property type="match status" value="1"/>
</dbReference>
<protein>
    <recommendedName>
        <fullName evidence="4">Protein kinase domain-containing protein</fullName>
    </recommendedName>
</protein>
<dbReference type="SUPFAM" id="SSF56112">
    <property type="entry name" value="Protein kinase-like (PK-like)"/>
    <property type="match status" value="1"/>
</dbReference>